<dbReference type="Pfam" id="PF02366">
    <property type="entry name" value="PMT"/>
    <property type="match status" value="1"/>
</dbReference>
<feature type="transmembrane region" description="Helical" evidence="8">
    <location>
        <begin position="283"/>
        <end position="306"/>
    </location>
</feature>
<dbReference type="PANTHER" id="PTHR33908">
    <property type="entry name" value="MANNOSYLTRANSFERASE YKCB-RELATED"/>
    <property type="match status" value="1"/>
</dbReference>
<feature type="domain" description="ArnT-like N-terminal" evidence="9">
    <location>
        <begin position="107"/>
        <end position="215"/>
    </location>
</feature>
<feature type="transmembrane region" description="Helical" evidence="8">
    <location>
        <begin position="161"/>
        <end position="176"/>
    </location>
</feature>
<evidence type="ECO:0000256" key="1">
    <source>
        <dbReference type="ARBA" id="ARBA00004651"/>
    </source>
</evidence>
<dbReference type="EMBL" id="LCLA01000001">
    <property type="protein sequence ID" value="KKU10914.1"/>
    <property type="molecule type" value="Genomic_DNA"/>
</dbReference>
<dbReference type="GO" id="GO:0005886">
    <property type="term" value="C:plasma membrane"/>
    <property type="evidence" value="ECO:0007669"/>
    <property type="project" value="UniProtKB-SubCell"/>
</dbReference>
<keyword evidence="7 8" id="KW-0472">Membrane</keyword>
<gene>
    <name evidence="10" type="ORF">UX13_C0001G0005</name>
</gene>
<comment type="subcellular location">
    <subcellularLocation>
        <location evidence="1">Cell membrane</location>
        <topology evidence="1">Multi-pass membrane protein</topology>
    </subcellularLocation>
</comment>
<dbReference type="AlphaFoldDB" id="A0A0G1MRU1"/>
<reference evidence="10 11" key="1">
    <citation type="journal article" date="2015" name="Nature">
        <title>rRNA introns, odd ribosomes, and small enigmatic genomes across a large radiation of phyla.</title>
        <authorList>
            <person name="Brown C.T."/>
            <person name="Hug L.A."/>
            <person name="Thomas B.C."/>
            <person name="Sharon I."/>
            <person name="Castelle C.J."/>
            <person name="Singh A."/>
            <person name="Wilkins M.J."/>
            <person name="Williams K.H."/>
            <person name="Banfield J.F."/>
        </authorList>
    </citation>
    <scope>NUCLEOTIDE SEQUENCE [LARGE SCALE GENOMIC DNA]</scope>
</reference>
<keyword evidence="4" id="KW-0808">Transferase</keyword>
<evidence type="ECO:0000256" key="3">
    <source>
        <dbReference type="ARBA" id="ARBA00022676"/>
    </source>
</evidence>
<keyword evidence="3" id="KW-0328">Glycosyltransferase</keyword>
<evidence type="ECO:0000256" key="6">
    <source>
        <dbReference type="ARBA" id="ARBA00022989"/>
    </source>
</evidence>
<comment type="caution">
    <text evidence="10">The sequence shown here is derived from an EMBL/GenBank/DDBJ whole genome shotgun (WGS) entry which is preliminary data.</text>
</comment>
<evidence type="ECO:0000256" key="7">
    <source>
        <dbReference type="ARBA" id="ARBA00023136"/>
    </source>
</evidence>
<dbReference type="GO" id="GO:0010041">
    <property type="term" value="P:response to iron(III) ion"/>
    <property type="evidence" value="ECO:0007669"/>
    <property type="project" value="TreeGrafter"/>
</dbReference>
<name>A0A0G1MRU1_9BACT</name>
<feature type="transmembrane region" description="Helical" evidence="8">
    <location>
        <begin position="182"/>
        <end position="212"/>
    </location>
</feature>
<feature type="transmembrane region" description="Helical" evidence="8">
    <location>
        <begin position="106"/>
        <end position="126"/>
    </location>
</feature>
<evidence type="ECO:0000259" key="9">
    <source>
        <dbReference type="Pfam" id="PF02366"/>
    </source>
</evidence>
<dbReference type="GO" id="GO:0000030">
    <property type="term" value="F:mannosyltransferase activity"/>
    <property type="evidence" value="ECO:0007669"/>
    <property type="project" value="InterPro"/>
</dbReference>
<dbReference type="PANTHER" id="PTHR33908:SF3">
    <property type="entry name" value="UNDECAPRENYL PHOSPHATE-ALPHA-4-AMINO-4-DEOXY-L-ARABINOSE ARABINOSYL TRANSFERASE"/>
    <property type="match status" value="1"/>
</dbReference>
<evidence type="ECO:0000256" key="4">
    <source>
        <dbReference type="ARBA" id="ARBA00022679"/>
    </source>
</evidence>
<dbReference type="GO" id="GO:0016763">
    <property type="term" value="F:pentosyltransferase activity"/>
    <property type="evidence" value="ECO:0007669"/>
    <property type="project" value="TreeGrafter"/>
</dbReference>
<protein>
    <recommendedName>
        <fullName evidence="9">ArnT-like N-terminal domain-containing protein</fullName>
    </recommendedName>
</protein>
<feature type="transmembrane region" description="Helical" evidence="8">
    <location>
        <begin position="318"/>
        <end position="341"/>
    </location>
</feature>
<keyword evidence="6 8" id="KW-1133">Transmembrane helix</keyword>
<dbReference type="GO" id="GO:0006493">
    <property type="term" value="P:protein O-linked glycosylation"/>
    <property type="evidence" value="ECO:0007669"/>
    <property type="project" value="InterPro"/>
</dbReference>
<proteinExistence type="predicted"/>
<evidence type="ECO:0000256" key="2">
    <source>
        <dbReference type="ARBA" id="ARBA00022475"/>
    </source>
</evidence>
<dbReference type="InterPro" id="IPR050297">
    <property type="entry name" value="LipidA_mod_glycosyltrf_83"/>
</dbReference>
<keyword evidence="2" id="KW-1003">Cell membrane</keyword>
<dbReference type="InterPro" id="IPR003342">
    <property type="entry name" value="ArnT-like_N"/>
</dbReference>
<evidence type="ECO:0000313" key="10">
    <source>
        <dbReference type="EMBL" id="KKU10914.1"/>
    </source>
</evidence>
<feature type="transmembrane region" description="Helical" evidence="8">
    <location>
        <begin position="347"/>
        <end position="364"/>
    </location>
</feature>
<evidence type="ECO:0000256" key="5">
    <source>
        <dbReference type="ARBA" id="ARBA00022692"/>
    </source>
</evidence>
<evidence type="ECO:0000256" key="8">
    <source>
        <dbReference type="SAM" id="Phobius"/>
    </source>
</evidence>
<dbReference type="Proteomes" id="UP000034329">
    <property type="component" value="Unassembled WGS sequence"/>
</dbReference>
<organism evidence="10 11">
    <name type="scientific">Candidatus Woesebacteria bacterium GW2011_GWB1_45_5</name>
    <dbReference type="NCBI Taxonomy" id="1618581"/>
    <lineage>
        <taxon>Bacteria</taxon>
        <taxon>Candidatus Woeseibacteriota</taxon>
    </lineage>
</organism>
<dbReference type="GO" id="GO:0009103">
    <property type="term" value="P:lipopolysaccharide biosynthetic process"/>
    <property type="evidence" value="ECO:0007669"/>
    <property type="project" value="UniProtKB-ARBA"/>
</dbReference>
<feature type="transmembrane region" description="Helical" evidence="8">
    <location>
        <begin position="6"/>
        <end position="27"/>
    </location>
</feature>
<feature type="transmembrane region" description="Helical" evidence="8">
    <location>
        <begin position="224"/>
        <end position="246"/>
    </location>
</feature>
<sequence>MRQKFILFLVPAVFFLVSIFTLKDYGISWDSPIHFRRGQSYLHYLTTGKMDYKDVSGKMSYFQSNIQNASYFLQDDGGHPPVNGILSAVTNYVFFRQLNILGDIEAYNLFIVITSSLLVLIVGLFAFGEYGIFAALSSQTILALYPLFFAESHFNIKDPPLAFFFGLTIYLIWLAIKRNKWWLMIAAGLSSGIALGIKFNILFLPFIIVPYLFLEKRFFKNAKLVIAFLVIPVISFLILFALWPYLWAGPGRLLSVFDYYKNIGTGTGYQNNFLLPGGLNAFALFWITITTPPVVLLLVLTGVLAIMRDRAKQKTGVLWLLWMIVPIVRISLPNTTVYGGIRQIMEFVPAMALIAGVGASRIVSGIKFPKAVFYVLILTVLSVPVVKLHPNQNVYFNSLIGGLHGAYTKNVPYWGNSFGNAYWQAVKWLNENSESGARLALIQGTMTNIPPVQLRSDIDFSNLNWSGIFRSGEYLLELTHNDPVKLYPYGWEYVENFLDPVYEVKVDGVAIAKLWKNDLEHTKTEFRKEEIKTTHIPLKDGRELRVDLGEEKIITRVYVGFTETGKCSGLRRQVVGG</sequence>
<feature type="transmembrane region" description="Helical" evidence="8">
    <location>
        <begin position="132"/>
        <end position="149"/>
    </location>
</feature>
<feature type="transmembrane region" description="Helical" evidence="8">
    <location>
        <begin position="371"/>
        <end position="389"/>
    </location>
</feature>
<evidence type="ECO:0000313" key="11">
    <source>
        <dbReference type="Proteomes" id="UP000034329"/>
    </source>
</evidence>
<keyword evidence="5 8" id="KW-0812">Transmembrane</keyword>
<accession>A0A0G1MRU1</accession>